<dbReference type="RefSeq" id="XP_009525798.1">
    <property type="nucleotide sequence ID" value="XM_009527503.1"/>
</dbReference>
<dbReference type="EMBL" id="JH159154">
    <property type="protein sequence ID" value="EGZ16740.1"/>
    <property type="molecule type" value="Genomic_DNA"/>
</dbReference>
<sequence length="254" mass="28680">MSARSRKLAAKKKKNPAPKSPLRCGCCGGKEDKEGKCGCTVEPRVNPKHAADIYERQLRWKNANDVRHCQQKQLQETLAMTECTFRNPYYQKAWNTIGDPVARLGKKEGGKEDSAAFFRRTMRWADKRDREVAREKKAVQERQLEECTFKPRLTARTPKYLAARRRESNQQQHEALAAPSSSCASRFLDCSTHSSPERRDSATEELLSQLYSALDLQALAGELSPEHNSIGSDDNGAHGFPKYTFTDLGEFAGR</sequence>
<evidence type="ECO:0000256" key="1">
    <source>
        <dbReference type="SAM" id="MobiDB-lite"/>
    </source>
</evidence>
<dbReference type="GeneID" id="20643721"/>
<feature type="compositionally biased region" description="Basic residues" evidence="1">
    <location>
        <begin position="1"/>
        <end position="16"/>
    </location>
</feature>
<accession>G4ZH67</accession>
<name>G4ZH67_PHYSP</name>
<dbReference type="KEGG" id="psoj:PHYSODRAFT_314422"/>
<dbReference type="OMA" id="YERQLRW"/>
<keyword evidence="3" id="KW-1185">Reference proteome</keyword>
<organism evidence="2 3">
    <name type="scientific">Phytophthora sojae (strain P6497)</name>
    <name type="common">Soybean stem and root rot agent</name>
    <name type="synonym">Phytophthora megasperma f. sp. glycines</name>
    <dbReference type="NCBI Taxonomy" id="1094619"/>
    <lineage>
        <taxon>Eukaryota</taxon>
        <taxon>Sar</taxon>
        <taxon>Stramenopiles</taxon>
        <taxon>Oomycota</taxon>
        <taxon>Peronosporomycetes</taxon>
        <taxon>Peronosporales</taxon>
        <taxon>Peronosporaceae</taxon>
        <taxon>Phytophthora</taxon>
    </lineage>
</organism>
<dbReference type="AlphaFoldDB" id="G4ZH67"/>
<feature type="region of interest" description="Disordered" evidence="1">
    <location>
        <begin position="1"/>
        <end position="21"/>
    </location>
</feature>
<reference evidence="2 3" key="1">
    <citation type="journal article" date="2006" name="Science">
        <title>Phytophthora genome sequences uncover evolutionary origins and mechanisms of pathogenesis.</title>
        <authorList>
            <person name="Tyler B.M."/>
            <person name="Tripathy S."/>
            <person name="Zhang X."/>
            <person name="Dehal P."/>
            <person name="Jiang R.H."/>
            <person name="Aerts A."/>
            <person name="Arredondo F.D."/>
            <person name="Baxter L."/>
            <person name="Bensasson D."/>
            <person name="Beynon J.L."/>
            <person name="Chapman J."/>
            <person name="Damasceno C.M."/>
            <person name="Dorrance A.E."/>
            <person name="Dou D."/>
            <person name="Dickerman A.W."/>
            <person name="Dubchak I.L."/>
            <person name="Garbelotto M."/>
            <person name="Gijzen M."/>
            <person name="Gordon S.G."/>
            <person name="Govers F."/>
            <person name="Grunwald N.J."/>
            <person name="Huang W."/>
            <person name="Ivors K.L."/>
            <person name="Jones R.W."/>
            <person name="Kamoun S."/>
            <person name="Krampis K."/>
            <person name="Lamour K.H."/>
            <person name="Lee M.K."/>
            <person name="McDonald W.H."/>
            <person name="Medina M."/>
            <person name="Meijer H.J."/>
            <person name="Nordberg E.K."/>
            <person name="Maclean D.J."/>
            <person name="Ospina-Giraldo M.D."/>
            <person name="Morris P.F."/>
            <person name="Phuntumart V."/>
            <person name="Putnam N.H."/>
            <person name="Rash S."/>
            <person name="Rose J.K."/>
            <person name="Sakihama Y."/>
            <person name="Salamov A.A."/>
            <person name="Savidor A."/>
            <person name="Scheuring C.F."/>
            <person name="Smith B.M."/>
            <person name="Sobral B.W."/>
            <person name="Terry A."/>
            <person name="Torto-Alalibo T.A."/>
            <person name="Win J."/>
            <person name="Xu Z."/>
            <person name="Zhang H."/>
            <person name="Grigoriev I.V."/>
            <person name="Rokhsar D.S."/>
            <person name="Boore J.L."/>
        </authorList>
    </citation>
    <scope>NUCLEOTIDE SEQUENCE [LARGE SCALE GENOMIC DNA]</scope>
    <source>
        <strain evidence="2 3">P6497</strain>
    </source>
</reference>
<evidence type="ECO:0000313" key="2">
    <source>
        <dbReference type="EMBL" id="EGZ16740.1"/>
    </source>
</evidence>
<protein>
    <submittedName>
        <fullName evidence="2">Uncharacterized protein</fullName>
    </submittedName>
</protein>
<evidence type="ECO:0000313" key="3">
    <source>
        <dbReference type="Proteomes" id="UP000002640"/>
    </source>
</evidence>
<dbReference type="InParanoid" id="G4ZH67"/>
<proteinExistence type="predicted"/>
<gene>
    <name evidence="2" type="ORF">PHYSODRAFT_314422</name>
</gene>
<dbReference type="Proteomes" id="UP000002640">
    <property type="component" value="Unassembled WGS sequence"/>
</dbReference>